<dbReference type="KEGG" id="xac:XAC3983"/>
<gene>
    <name evidence="2" type="ordered locus">XAC3983</name>
</gene>
<organism evidence="2 3">
    <name type="scientific">Xanthomonas axonopodis pv. citri (strain 306)</name>
    <dbReference type="NCBI Taxonomy" id="190486"/>
    <lineage>
        <taxon>Bacteria</taxon>
        <taxon>Pseudomonadati</taxon>
        <taxon>Pseudomonadota</taxon>
        <taxon>Gammaproteobacteria</taxon>
        <taxon>Lysobacterales</taxon>
        <taxon>Lysobacteraceae</taxon>
        <taxon>Xanthomonas</taxon>
    </lineage>
</organism>
<dbReference type="GeneID" id="66912971"/>
<dbReference type="Proteomes" id="UP000000576">
    <property type="component" value="Chromosome"/>
</dbReference>
<protein>
    <recommendedName>
        <fullName evidence="4">Protein sip-5</fullName>
    </recommendedName>
</protein>
<dbReference type="EMBL" id="AE008923">
    <property type="protein sequence ID" value="AAM38819.1"/>
    <property type="molecule type" value="Genomic_DNA"/>
</dbReference>
<dbReference type="AlphaFoldDB" id="A0AAI8EU25"/>
<proteinExistence type="predicted"/>
<evidence type="ECO:0000256" key="1">
    <source>
        <dbReference type="SAM" id="MobiDB-lite"/>
    </source>
</evidence>
<accession>A0AAI8EU25</accession>
<reference evidence="2 3" key="1">
    <citation type="journal article" date="2002" name="Nature">
        <title>Comparison of the genomes of two Xanthomonas pathogens with differing host specificities.</title>
        <authorList>
            <person name="da Silva A.C."/>
            <person name="Ferro J.A."/>
            <person name="Reinach F.C."/>
            <person name="Farah C.S."/>
            <person name="Furlan L.R."/>
            <person name="Quaggio R.B."/>
            <person name="Monteiro-Vitorello C.B."/>
            <person name="Van Sluys M.A."/>
            <person name="Almeida N.F."/>
            <person name="Alves L.M."/>
            <person name="do Amaral A.M."/>
            <person name="Bertolini M.C."/>
            <person name="Camargo L.E."/>
            <person name="Camarotte G."/>
            <person name="Cannavan F."/>
            <person name="Cardozo J."/>
            <person name="Chambergo F."/>
            <person name="Ciapina L.P."/>
            <person name="Cicarelli R.M."/>
            <person name="Coutinho L.L."/>
            <person name="Cursino-Santos J.R."/>
            <person name="El-Dorry H."/>
            <person name="Faria J.B."/>
            <person name="Ferreira A.J."/>
            <person name="Ferreira R.C."/>
            <person name="Ferro M.I."/>
            <person name="Formighieri E.F."/>
            <person name="Franco M.C."/>
            <person name="Greggio C.C."/>
            <person name="Gruber A."/>
            <person name="Katsuyama A.M."/>
            <person name="Kishi L.T."/>
            <person name="Leite R.P."/>
            <person name="Lemos E.G."/>
            <person name="Lemos M.V."/>
            <person name="Locali E.C."/>
            <person name="Machado M.A."/>
            <person name="Madeira A.M."/>
            <person name="Martinez-Rossi N.M."/>
            <person name="Martins E.C."/>
            <person name="Meidanis J."/>
            <person name="Menck C.F."/>
            <person name="Miyaki C.Y."/>
            <person name="Moon D.H."/>
            <person name="Moreira L.M."/>
            <person name="Novo M.T."/>
            <person name="Okura V.K."/>
            <person name="Oliveira M.C."/>
            <person name="Oliveira V.R."/>
            <person name="Pereira H.A."/>
            <person name="Rossi A."/>
            <person name="Sena J.A."/>
            <person name="Silva C."/>
            <person name="de Souza R.F."/>
            <person name="Spinola L.A."/>
            <person name="Takita M.A."/>
            <person name="Tamura R.E."/>
            <person name="Teixeira E.C."/>
            <person name="Tezza R.I."/>
            <person name="Trindade dos Santos M."/>
            <person name="Truffi D."/>
            <person name="Tsai S.M."/>
            <person name="White F.F."/>
            <person name="Setubal J.C."/>
            <person name="Kitajima J.P."/>
        </authorList>
    </citation>
    <scope>NUCLEOTIDE SEQUENCE [LARGE SCALE GENOMIC DNA]</scope>
    <source>
        <strain evidence="2 3">306</strain>
    </source>
</reference>
<sequence>MKFGTLRQRVERAEYLVEGRAQETRLHWSELRQTWRAGWSPLRIMTVGFGLGFVTGRNEPQAALGSIASKLGGIPKLLQMISTISALFTAHRAQEASEQAERAADNAEEVAADPPVTVVQVPADRADRAA</sequence>
<dbReference type="RefSeq" id="WP_011052652.1">
    <property type="nucleotide sequence ID" value="NC_003919.1"/>
</dbReference>
<name>A0AAI8EU25_XANAC</name>
<evidence type="ECO:0000313" key="2">
    <source>
        <dbReference type="EMBL" id="AAM38819.1"/>
    </source>
</evidence>
<feature type="region of interest" description="Disordered" evidence="1">
    <location>
        <begin position="97"/>
        <end position="130"/>
    </location>
</feature>
<evidence type="ECO:0000313" key="3">
    <source>
        <dbReference type="Proteomes" id="UP000000576"/>
    </source>
</evidence>
<evidence type="ECO:0008006" key="4">
    <source>
        <dbReference type="Google" id="ProtNLM"/>
    </source>
</evidence>